<organism evidence="3 4">
    <name type="scientific">Rhizophlyctis rosea</name>
    <dbReference type="NCBI Taxonomy" id="64517"/>
    <lineage>
        <taxon>Eukaryota</taxon>
        <taxon>Fungi</taxon>
        <taxon>Fungi incertae sedis</taxon>
        <taxon>Chytridiomycota</taxon>
        <taxon>Chytridiomycota incertae sedis</taxon>
        <taxon>Chytridiomycetes</taxon>
        <taxon>Rhizophlyctidales</taxon>
        <taxon>Rhizophlyctidaceae</taxon>
        <taxon>Rhizophlyctis</taxon>
    </lineage>
</organism>
<dbReference type="SMART" id="SM00225">
    <property type="entry name" value="BTB"/>
    <property type="match status" value="2"/>
</dbReference>
<dbReference type="Pfam" id="PF00651">
    <property type="entry name" value="BTB"/>
    <property type="match status" value="2"/>
</dbReference>
<feature type="domain" description="BTB" evidence="2">
    <location>
        <begin position="189"/>
        <end position="255"/>
    </location>
</feature>
<evidence type="ECO:0000313" key="3">
    <source>
        <dbReference type="EMBL" id="KAJ3026771.1"/>
    </source>
</evidence>
<dbReference type="Gene3D" id="3.30.710.10">
    <property type="entry name" value="Potassium Channel Kv1.1, Chain A"/>
    <property type="match status" value="2"/>
</dbReference>
<comment type="caution">
    <text evidence="3">The sequence shown here is derived from an EMBL/GenBank/DDBJ whole genome shotgun (WGS) entry which is preliminary data.</text>
</comment>
<evidence type="ECO:0000256" key="1">
    <source>
        <dbReference type="SAM" id="MobiDB-lite"/>
    </source>
</evidence>
<dbReference type="InterPro" id="IPR011333">
    <property type="entry name" value="SKP1/BTB/POZ_sf"/>
</dbReference>
<sequence length="412" mass="45011">ARGGNGGGGGGSGEEEEEDEMVKFEDPVLGRVGGGGLEDRWTDVTFVLEDGRVEAHSVLLHARCPFFAKLLAFASADAPPFTAKHTTTETGGTAYEITAEGYQCASLSLILDLLYTTKYKPPWDHRVLLPSRNTKDGIYRIYEEFTSLIKILDLDIAKLSSEPLYNHNFASLIFNIERPDGSFKSLPHADVTTLLENSTTLQAHSTILSHRSPFFSAMLGPGARWNLTHTPTGQTLINLSHIPSASFLIVLKFLYGRDDPDELLTDLKAATIEEWIEGVIAVLAVGDEMMVEGVREACERALVGRVELGNVGVLLGVGEMFELRGLVAGCLEFCECLVFALQQACGLFADCSFRSMPYFTHTIRNACVGRSDAGTHHAFGRTSESYAETQIPIYAFRAIACQRDSWEGGGRS</sequence>
<dbReference type="EMBL" id="JADGJD010002964">
    <property type="protein sequence ID" value="KAJ3026771.1"/>
    <property type="molecule type" value="Genomic_DNA"/>
</dbReference>
<dbReference type="PANTHER" id="PTHR24410:SF23">
    <property type="entry name" value="BTB DOMAIN-CONTAINING PROTEIN-RELATED"/>
    <property type="match status" value="1"/>
</dbReference>
<dbReference type="SUPFAM" id="SSF54695">
    <property type="entry name" value="POZ domain"/>
    <property type="match status" value="2"/>
</dbReference>
<feature type="domain" description="BTB" evidence="2">
    <location>
        <begin position="42"/>
        <end position="123"/>
    </location>
</feature>
<dbReference type="InterPro" id="IPR051481">
    <property type="entry name" value="BTB-POZ/Galectin-3-binding"/>
</dbReference>
<feature type="compositionally biased region" description="Gly residues" evidence="1">
    <location>
        <begin position="1"/>
        <end position="12"/>
    </location>
</feature>
<accession>A0AAD5S743</accession>
<dbReference type="InterPro" id="IPR000210">
    <property type="entry name" value="BTB/POZ_dom"/>
</dbReference>
<keyword evidence="4" id="KW-1185">Reference proteome</keyword>
<proteinExistence type="predicted"/>
<evidence type="ECO:0000313" key="4">
    <source>
        <dbReference type="Proteomes" id="UP001212841"/>
    </source>
</evidence>
<dbReference type="PROSITE" id="PS50097">
    <property type="entry name" value="BTB"/>
    <property type="match status" value="2"/>
</dbReference>
<evidence type="ECO:0000259" key="2">
    <source>
        <dbReference type="PROSITE" id="PS50097"/>
    </source>
</evidence>
<dbReference type="AlphaFoldDB" id="A0AAD5S743"/>
<dbReference type="Proteomes" id="UP001212841">
    <property type="component" value="Unassembled WGS sequence"/>
</dbReference>
<dbReference type="PANTHER" id="PTHR24410">
    <property type="entry name" value="HL07962P-RELATED"/>
    <property type="match status" value="1"/>
</dbReference>
<reference evidence="3" key="1">
    <citation type="submission" date="2020-05" db="EMBL/GenBank/DDBJ databases">
        <title>Phylogenomic resolution of chytrid fungi.</title>
        <authorList>
            <person name="Stajich J.E."/>
            <person name="Amses K."/>
            <person name="Simmons R."/>
            <person name="Seto K."/>
            <person name="Myers J."/>
            <person name="Bonds A."/>
            <person name="Quandt C.A."/>
            <person name="Barry K."/>
            <person name="Liu P."/>
            <person name="Grigoriev I."/>
            <person name="Longcore J.E."/>
            <person name="James T.Y."/>
        </authorList>
    </citation>
    <scope>NUCLEOTIDE SEQUENCE</scope>
    <source>
        <strain evidence="3">JEL0318</strain>
    </source>
</reference>
<feature type="non-terminal residue" evidence="3">
    <location>
        <position position="1"/>
    </location>
</feature>
<gene>
    <name evidence="3" type="ORF">HK097_006303</name>
</gene>
<protein>
    <recommendedName>
        <fullName evidence="2">BTB domain-containing protein</fullName>
    </recommendedName>
</protein>
<name>A0AAD5S743_9FUNG</name>
<feature type="region of interest" description="Disordered" evidence="1">
    <location>
        <begin position="1"/>
        <end position="20"/>
    </location>
</feature>